<evidence type="ECO:0000313" key="3">
    <source>
        <dbReference type="Proteomes" id="UP001153269"/>
    </source>
</evidence>
<feature type="region of interest" description="Disordered" evidence="1">
    <location>
        <begin position="1"/>
        <end position="100"/>
    </location>
</feature>
<feature type="compositionally biased region" description="Polar residues" evidence="1">
    <location>
        <begin position="27"/>
        <end position="43"/>
    </location>
</feature>
<reference evidence="2" key="1">
    <citation type="submission" date="2020-03" db="EMBL/GenBank/DDBJ databases">
        <authorList>
            <person name="Weist P."/>
        </authorList>
    </citation>
    <scope>NUCLEOTIDE SEQUENCE</scope>
</reference>
<gene>
    <name evidence="2" type="ORF">PLEPLA_LOCUS7389</name>
</gene>
<evidence type="ECO:0000313" key="2">
    <source>
        <dbReference type="EMBL" id="CAB1419541.1"/>
    </source>
</evidence>
<dbReference type="Proteomes" id="UP001153269">
    <property type="component" value="Unassembled WGS sequence"/>
</dbReference>
<accession>A0A9N7TUU6</accession>
<organism evidence="2 3">
    <name type="scientific">Pleuronectes platessa</name>
    <name type="common">European plaice</name>
    <dbReference type="NCBI Taxonomy" id="8262"/>
    <lineage>
        <taxon>Eukaryota</taxon>
        <taxon>Metazoa</taxon>
        <taxon>Chordata</taxon>
        <taxon>Craniata</taxon>
        <taxon>Vertebrata</taxon>
        <taxon>Euteleostomi</taxon>
        <taxon>Actinopterygii</taxon>
        <taxon>Neopterygii</taxon>
        <taxon>Teleostei</taxon>
        <taxon>Neoteleostei</taxon>
        <taxon>Acanthomorphata</taxon>
        <taxon>Carangaria</taxon>
        <taxon>Pleuronectiformes</taxon>
        <taxon>Pleuronectoidei</taxon>
        <taxon>Pleuronectidae</taxon>
        <taxon>Pleuronectes</taxon>
    </lineage>
</organism>
<sequence>VPRSNGAAPAHMQEPLRSKQPVAPAVDTQQTRHNSTNTGNKAQLTGGNNDYNNNGYAGGTTYKRSPDDRQSAGTRGSCAGSVAGRRPPAKVGRQQRETDI</sequence>
<protein>
    <submittedName>
        <fullName evidence="2">Uncharacterized protein</fullName>
    </submittedName>
</protein>
<feature type="non-terminal residue" evidence="2">
    <location>
        <position position="100"/>
    </location>
</feature>
<keyword evidence="3" id="KW-1185">Reference proteome</keyword>
<proteinExistence type="predicted"/>
<name>A0A9N7TUU6_PLEPL</name>
<feature type="compositionally biased region" description="Low complexity" evidence="1">
    <location>
        <begin position="45"/>
        <end position="62"/>
    </location>
</feature>
<comment type="caution">
    <text evidence="2">The sequence shown here is derived from an EMBL/GenBank/DDBJ whole genome shotgun (WGS) entry which is preliminary data.</text>
</comment>
<dbReference type="EMBL" id="CADEAL010000395">
    <property type="protein sequence ID" value="CAB1419541.1"/>
    <property type="molecule type" value="Genomic_DNA"/>
</dbReference>
<dbReference type="AlphaFoldDB" id="A0A9N7TUU6"/>
<evidence type="ECO:0000256" key="1">
    <source>
        <dbReference type="SAM" id="MobiDB-lite"/>
    </source>
</evidence>